<dbReference type="AlphaFoldDB" id="A0A915DJW4"/>
<keyword evidence="3" id="KW-1185">Reference proteome</keyword>
<feature type="region of interest" description="Disordered" evidence="2">
    <location>
        <begin position="1"/>
        <end position="55"/>
    </location>
</feature>
<reference evidence="4" key="1">
    <citation type="submission" date="2022-11" db="UniProtKB">
        <authorList>
            <consortium name="WormBaseParasite"/>
        </authorList>
    </citation>
    <scope>IDENTIFICATION</scope>
</reference>
<organism evidence="3 4">
    <name type="scientific">Ditylenchus dipsaci</name>
    <dbReference type="NCBI Taxonomy" id="166011"/>
    <lineage>
        <taxon>Eukaryota</taxon>
        <taxon>Metazoa</taxon>
        <taxon>Ecdysozoa</taxon>
        <taxon>Nematoda</taxon>
        <taxon>Chromadorea</taxon>
        <taxon>Rhabditida</taxon>
        <taxon>Tylenchina</taxon>
        <taxon>Tylenchomorpha</taxon>
        <taxon>Sphaerularioidea</taxon>
        <taxon>Anguinidae</taxon>
        <taxon>Anguininae</taxon>
        <taxon>Ditylenchus</taxon>
    </lineage>
</organism>
<dbReference type="Pfam" id="PF15346">
    <property type="entry name" value="ARGLU"/>
    <property type="match status" value="1"/>
</dbReference>
<proteinExistence type="predicted"/>
<accession>A0A915DJW4</accession>
<dbReference type="Proteomes" id="UP000887574">
    <property type="component" value="Unplaced"/>
</dbReference>
<evidence type="ECO:0000313" key="3">
    <source>
        <dbReference type="Proteomes" id="UP000887574"/>
    </source>
</evidence>
<feature type="coiled-coil region" evidence="1">
    <location>
        <begin position="122"/>
        <end position="181"/>
    </location>
</feature>
<sequence>MSSRLSSSRTRSRDRRHSKKSNRKSRSRSRSRVRSSRRKPSKSGKRSIVRSPTNDVSNIADELKAAGEDLGENLVVAHLSKAAMDWLEEKVVEQVTERVKVFDDLVRERVEKAKLEMKAMLRAQVEREMKEEVEAIEKREIDSKDRCQALDQELQEKLKSVEESENKLDQARLKMLEVKASWKWKKQPCSKKEKP</sequence>
<keyword evidence="1" id="KW-0175">Coiled coil</keyword>
<name>A0A915DJW4_9BILA</name>
<evidence type="ECO:0000313" key="4">
    <source>
        <dbReference type="WBParaSite" id="jg20771"/>
    </source>
</evidence>
<protein>
    <submittedName>
        <fullName evidence="4">Uncharacterized protein</fullName>
    </submittedName>
</protein>
<evidence type="ECO:0000256" key="2">
    <source>
        <dbReference type="SAM" id="MobiDB-lite"/>
    </source>
</evidence>
<dbReference type="InterPro" id="IPR033371">
    <property type="entry name" value="ARGLU1"/>
</dbReference>
<evidence type="ECO:0000256" key="1">
    <source>
        <dbReference type="SAM" id="Coils"/>
    </source>
</evidence>
<dbReference type="WBParaSite" id="jg20771">
    <property type="protein sequence ID" value="jg20771"/>
    <property type="gene ID" value="jg20771"/>
</dbReference>
<feature type="compositionally biased region" description="Basic residues" evidence="2">
    <location>
        <begin position="10"/>
        <end position="48"/>
    </location>
</feature>